<reference evidence="3 4" key="1">
    <citation type="submission" date="2019-10" db="EMBL/GenBank/DDBJ databases">
        <authorList>
            <person name="Karimi E."/>
        </authorList>
    </citation>
    <scope>NUCLEOTIDE SEQUENCE [LARGE SCALE GENOMIC DNA]</scope>
    <source>
        <strain evidence="3">Maribacter sp. 151</strain>
    </source>
</reference>
<evidence type="ECO:0000313" key="4">
    <source>
        <dbReference type="Proteomes" id="UP000430202"/>
    </source>
</evidence>
<protein>
    <submittedName>
        <fullName evidence="3">Rhodanese-like domain-containing protein</fullName>
    </submittedName>
</protein>
<dbReference type="PANTHER" id="PTHR45431:SF3">
    <property type="entry name" value="RHODANESE-LIKE DOMAIN-CONTAINING PROTEIN 15, CHLOROPLASTIC"/>
    <property type="match status" value="1"/>
</dbReference>
<dbReference type="InterPro" id="IPR052367">
    <property type="entry name" value="Thiosulfate_ST/Rhodanese-like"/>
</dbReference>
<sequence length="117" mass="13144">MRNILLFVLIISGQLALAQMDSQPITEFKGFDDASELLLDVRTPEEYNQGSIDGAINIDWLSNEFNEKVAKLDKDKKVYVFCKKGGRSLKSQARLAELGFTNVVDLQGGYDAYLNKH</sequence>
<dbReference type="PANTHER" id="PTHR45431">
    <property type="entry name" value="RHODANESE-LIKE DOMAIN-CONTAINING PROTEIN 15, CHLOROPLASTIC"/>
    <property type="match status" value="1"/>
</dbReference>
<accession>A0A653TFE9</accession>
<gene>
    <name evidence="3" type="ORF">MARI151_30493</name>
</gene>
<dbReference type="SMART" id="SM00450">
    <property type="entry name" value="RHOD"/>
    <property type="match status" value="1"/>
</dbReference>
<keyword evidence="1" id="KW-0732">Signal</keyword>
<dbReference type="AlphaFoldDB" id="A0A653TFE9"/>
<dbReference type="Pfam" id="PF00581">
    <property type="entry name" value="Rhodanese"/>
    <property type="match status" value="1"/>
</dbReference>
<feature type="chain" id="PRO_5024896276" evidence="1">
    <location>
        <begin position="19"/>
        <end position="117"/>
    </location>
</feature>
<dbReference type="PROSITE" id="PS50206">
    <property type="entry name" value="RHODANESE_3"/>
    <property type="match status" value="1"/>
</dbReference>
<evidence type="ECO:0000256" key="1">
    <source>
        <dbReference type="SAM" id="SignalP"/>
    </source>
</evidence>
<dbReference type="InterPro" id="IPR036873">
    <property type="entry name" value="Rhodanese-like_dom_sf"/>
</dbReference>
<dbReference type="Proteomes" id="UP000430202">
    <property type="component" value="Unassembled WGS sequence"/>
</dbReference>
<proteinExistence type="predicted"/>
<feature type="domain" description="Rhodanese" evidence="2">
    <location>
        <begin position="32"/>
        <end position="115"/>
    </location>
</feature>
<dbReference type="CDD" id="cd00158">
    <property type="entry name" value="RHOD"/>
    <property type="match status" value="1"/>
</dbReference>
<dbReference type="InterPro" id="IPR001763">
    <property type="entry name" value="Rhodanese-like_dom"/>
</dbReference>
<dbReference type="SUPFAM" id="SSF52821">
    <property type="entry name" value="Rhodanese/Cell cycle control phosphatase"/>
    <property type="match status" value="1"/>
</dbReference>
<dbReference type="EMBL" id="CABWLR010000003">
    <property type="protein sequence ID" value="VXB74555.1"/>
    <property type="molecule type" value="Genomic_DNA"/>
</dbReference>
<organism evidence="3 4">
    <name type="scientific">Maribacter litoralis</name>
    <dbReference type="NCBI Taxonomy" id="2059726"/>
    <lineage>
        <taxon>Bacteria</taxon>
        <taxon>Pseudomonadati</taxon>
        <taxon>Bacteroidota</taxon>
        <taxon>Flavobacteriia</taxon>
        <taxon>Flavobacteriales</taxon>
        <taxon>Flavobacteriaceae</taxon>
        <taxon>Maribacter</taxon>
    </lineage>
</organism>
<evidence type="ECO:0000259" key="2">
    <source>
        <dbReference type="PROSITE" id="PS50206"/>
    </source>
</evidence>
<keyword evidence="4" id="KW-1185">Reference proteome</keyword>
<dbReference type="RefSeq" id="WP_159303069.1">
    <property type="nucleotide sequence ID" value="NZ_LR733271.1"/>
</dbReference>
<dbReference type="Gene3D" id="3.40.250.10">
    <property type="entry name" value="Rhodanese-like domain"/>
    <property type="match status" value="1"/>
</dbReference>
<evidence type="ECO:0000313" key="3">
    <source>
        <dbReference type="EMBL" id="VXB74555.1"/>
    </source>
</evidence>
<name>A0A653TFE9_9FLAO</name>
<feature type="signal peptide" evidence="1">
    <location>
        <begin position="1"/>
        <end position="18"/>
    </location>
</feature>